<keyword evidence="4" id="KW-1185">Reference proteome</keyword>
<dbReference type="AlphaFoldDB" id="A0AAW2ZZ64"/>
<feature type="compositionally biased region" description="Polar residues" evidence="1">
    <location>
        <begin position="90"/>
        <end position="99"/>
    </location>
</feature>
<evidence type="ECO:0000256" key="2">
    <source>
        <dbReference type="SAM" id="Phobius"/>
    </source>
</evidence>
<feature type="compositionally biased region" description="Pro residues" evidence="1">
    <location>
        <begin position="101"/>
        <end position="111"/>
    </location>
</feature>
<reference evidence="3 4" key="1">
    <citation type="submission" date="2024-02" db="EMBL/GenBank/DDBJ databases">
        <title>FIRST GENOME SEQUENCES OF Leishmania (Viannia) shawi, Leishmania (Viannia) lindenbergi AND Leishmania (Viannia) utingensis.</title>
        <authorList>
            <person name="Resadore F."/>
            <person name="Custodio M.G.F."/>
            <person name="Boite M.C."/>
            <person name="Cupolillo E."/>
            <person name="Ferreira G.E.M."/>
        </authorList>
    </citation>
    <scope>NUCLEOTIDE SEQUENCE [LARGE SCALE GENOMIC DNA]</scope>
    <source>
        <strain evidence="3 4">MHOM/BR/1966/M15733</strain>
    </source>
</reference>
<comment type="caution">
    <text evidence="3">The sequence shown here is derived from an EMBL/GenBank/DDBJ whole genome shotgun (WGS) entry which is preliminary data.</text>
</comment>
<keyword evidence="2" id="KW-1133">Transmembrane helix</keyword>
<dbReference type="EMBL" id="JBAMZK010000035">
    <property type="protein sequence ID" value="KAL0495951.1"/>
    <property type="molecule type" value="Genomic_DNA"/>
</dbReference>
<feature type="region of interest" description="Disordered" evidence="1">
    <location>
        <begin position="90"/>
        <end position="114"/>
    </location>
</feature>
<proteinExistence type="predicted"/>
<feature type="transmembrane region" description="Helical" evidence="2">
    <location>
        <begin position="57"/>
        <end position="80"/>
    </location>
</feature>
<dbReference type="Proteomes" id="UP001500131">
    <property type="component" value="Unassembled WGS sequence"/>
</dbReference>
<evidence type="ECO:0000313" key="3">
    <source>
        <dbReference type="EMBL" id="KAL0495951.1"/>
    </source>
</evidence>
<accession>A0AAW2ZZ64</accession>
<name>A0AAW2ZZ64_9TRYP</name>
<evidence type="ECO:0000313" key="4">
    <source>
        <dbReference type="Proteomes" id="UP001500131"/>
    </source>
</evidence>
<evidence type="ECO:0000256" key="1">
    <source>
        <dbReference type="SAM" id="MobiDB-lite"/>
    </source>
</evidence>
<keyword evidence="2" id="KW-0812">Transmembrane</keyword>
<keyword evidence="2" id="KW-0472">Membrane</keyword>
<gene>
    <name evidence="3" type="ORF">Q4I31_007201</name>
</gene>
<organism evidence="3 4">
    <name type="scientific">Leishmania lindenbergi</name>
    <dbReference type="NCBI Taxonomy" id="651832"/>
    <lineage>
        <taxon>Eukaryota</taxon>
        <taxon>Discoba</taxon>
        <taxon>Euglenozoa</taxon>
        <taxon>Kinetoplastea</taxon>
        <taxon>Metakinetoplastina</taxon>
        <taxon>Trypanosomatida</taxon>
        <taxon>Trypanosomatidae</taxon>
        <taxon>Leishmaniinae</taxon>
        <taxon>Leishmania</taxon>
    </lineage>
</organism>
<sequence>MSTFESALSAITSVDNHSYYHIHNDSATFALCSYVFPTGYCYRRTPSALFCGNTCKIIAGSIFAGLALLFLVVVVVYYFCFHKTTQQPSSEATHITNTNQPGPPQPVPLPQQPMFGDSGNLSTTVYNGTPVPMLPAYPGNNIVPLGYVSSPYAVAPIGYGYQPQPLQPVYPLATTQATDGVYGGGAVYHPRVLAAEDTPAAFAVSGNDYPRPEKDAS</sequence>
<protein>
    <submittedName>
        <fullName evidence="3">Uncharacterized protein</fullName>
    </submittedName>
</protein>